<dbReference type="Pfam" id="PF07463">
    <property type="entry name" value="NUMOD4"/>
    <property type="match status" value="1"/>
</dbReference>
<evidence type="ECO:0000313" key="2">
    <source>
        <dbReference type="EMBL" id="MBC2873346.1"/>
    </source>
</evidence>
<sequence>MEEIWKSIPEFEGYYEASSLGRIRSLDVIRTAPNGVNG</sequence>
<proteinExistence type="predicted"/>
<dbReference type="Proteomes" id="UP000629923">
    <property type="component" value="Unassembled WGS sequence"/>
</dbReference>
<name>A0A923ESF2_KLEPN</name>
<dbReference type="InterPro" id="IPR010902">
    <property type="entry name" value="NUMOD4"/>
</dbReference>
<accession>A0A923ESF2</accession>
<dbReference type="GO" id="GO:0016788">
    <property type="term" value="F:hydrolase activity, acting on ester bonds"/>
    <property type="evidence" value="ECO:0007669"/>
    <property type="project" value="InterPro"/>
</dbReference>
<organism evidence="3 4">
    <name type="scientific">Klebsiella pneumoniae</name>
    <dbReference type="NCBI Taxonomy" id="573"/>
    <lineage>
        <taxon>Bacteria</taxon>
        <taxon>Pseudomonadati</taxon>
        <taxon>Pseudomonadota</taxon>
        <taxon>Gammaproteobacteria</taxon>
        <taxon>Enterobacterales</taxon>
        <taxon>Enterobacteriaceae</taxon>
        <taxon>Klebsiella/Raoultella group</taxon>
        <taxon>Klebsiella</taxon>
        <taxon>Klebsiella pneumoniae complex</taxon>
    </lineage>
</organism>
<evidence type="ECO:0000313" key="3">
    <source>
        <dbReference type="EMBL" id="MBC2873395.1"/>
    </source>
</evidence>
<dbReference type="AlphaFoldDB" id="A0A923ESF2"/>
<evidence type="ECO:0000313" key="4">
    <source>
        <dbReference type="Proteomes" id="UP000629923"/>
    </source>
</evidence>
<evidence type="ECO:0000259" key="1">
    <source>
        <dbReference type="Pfam" id="PF07463"/>
    </source>
</evidence>
<gene>
    <name evidence="2" type="ORF">H7U18_26375</name>
    <name evidence="3" type="ORF">H7U18_27000</name>
</gene>
<dbReference type="Gene3D" id="3.90.75.20">
    <property type="match status" value="1"/>
</dbReference>
<dbReference type="EMBL" id="JACLQZ010000002">
    <property type="protein sequence ID" value="MBC2873346.1"/>
    <property type="molecule type" value="Genomic_DNA"/>
</dbReference>
<comment type="caution">
    <text evidence="3">The sequence shown here is derived from an EMBL/GenBank/DDBJ whole genome shotgun (WGS) entry which is preliminary data.</text>
</comment>
<feature type="domain" description="NUMOD4" evidence="1">
    <location>
        <begin position="3"/>
        <end position="27"/>
    </location>
</feature>
<protein>
    <recommendedName>
        <fullName evidence="1">NUMOD4 domain-containing protein</fullName>
    </recommendedName>
</protein>
<dbReference type="EMBL" id="JACLQZ010000002">
    <property type="protein sequence ID" value="MBC2873395.1"/>
    <property type="molecule type" value="Genomic_DNA"/>
</dbReference>
<reference evidence="3" key="1">
    <citation type="submission" date="2020-08" db="EMBL/GenBank/DDBJ databases">
        <title>Tigecycline and colistin resistance in Klebsiella pneumoniae.</title>
        <authorList>
            <person name="Ramesh N."/>
            <person name="Shanthini T."/>
            <person name="Prasanth M."/>
            <person name="Senthilkumar N."/>
            <person name="Meesala Krishna M."/>
            <person name="Guruswami G."/>
        </authorList>
    </citation>
    <scope>NUCLEOTIDE SEQUENCE</scope>
    <source>
        <strain evidence="3">SHM 84C</strain>
    </source>
</reference>